<gene>
    <name evidence="8" type="ORF">SAMN04488104_104829</name>
</gene>
<dbReference type="AlphaFoldDB" id="A0A1G6WW84"/>
<dbReference type="STRING" id="686796.SAMN04488104_104829"/>
<evidence type="ECO:0000259" key="6">
    <source>
        <dbReference type="Pfam" id="PF04542"/>
    </source>
</evidence>
<evidence type="ECO:0000256" key="1">
    <source>
        <dbReference type="ARBA" id="ARBA00010641"/>
    </source>
</evidence>
<evidence type="ECO:0000256" key="4">
    <source>
        <dbReference type="ARBA" id="ARBA00023125"/>
    </source>
</evidence>
<dbReference type="PANTHER" id="PTHR43133:SF8">
    <property type="entry name" value="RNA POLYMERASE SIGMA FACTOR HI_1459-RELATED"/>
    <property type="match status" value="1"/>
</dbReference>
<evidence type="ECO:0000256" key="5">
    <source>
        <dbReference type="ARBA" id="ARBA00023163"/>
    </source>
</evidence>
<keyword evidence="9" id="KW-1185">Reference proteome</keyword>
<name>A0A1G6WW84_9BACT</name>
<feature type="domain" description="RNA polymerase sigma-70 region 2" evidence="6">
    <location>
        <begin position="27"/>
        <end position="96"/>
    </location>
</feature>
<dbReference type="Pfam" id="PF04542">
    <property type="entry name" value="Sigma70_r2"/>
    <property type="match status" value="1"/>
</dbReference>
<evidence type="ECO:0000313" key="9">
    <source>
        <dbReference type="Proteomes" id="UP000199060"/>
    </source>
</evidence>
<dbReference type="EMBL" id="FNAC01000048">
    <property type="protein sequence ID" value="SDD70152.1"/>
    <property type="molecule type" value="Genomic_DNA"/>
</dbReference>
<dbReference type="Gene3D" id="1.10.10.10">
    <property type="entry name" value="Winged helix-like DNA-binding domain superfamily/Winged helix DNA-binding domain"/>
    <property type="match status" value="1"/>
</dbReference>
<reference evidence="9" key="1">
    <citation type="submission" date="2016-10" db="EMBL/GenBank/DDBJ databases">
        <authorList>
            <person name="Varghese N."/>
            <person name="Submissions S."/>
        </authorList>
    </citation>
    <scope>NUCLEOTIDE SEQUENCE [LARGE SCALE GENOMIC DNA]</scope>
    <source>
        <strain evidence="9">DSM 23095</strain>
    </source>
</reference>
<dbReference type="InterPro" id="IPR013249">
    <property type="entry name" value="RNA_pol_sigma70_r4_t2"/>
</dbReference>
<organism evidence="8 9">
    <name type="scientific">Algoriphagus faecimaris</name>
    <dbReference type="NCBI Taxonomy" id="686796"/>
    <lineage>
        <taxon>Bacteria</taxon>
        <taxon>Pseudomonadati</taxon>
        <taxon>Bacteroidota</taxon>
        <taxon>Cytophagia</taxon>
        <taxon>Cytophagales</taxon>
        <taxon>Cyclobacteriaceae</taxon>
        <taxon>Algoriphagus</taxon>
    </lineage>
</organism>
<dbReference type="Proteomes" id="UP000199060">
    <property type="component" value="Unassembled WGS sequence"/>
</dbReference>
<dbReference type="OrthoDB" id="9790423at2"/>
<proteinExistence type="inferred from homology"/>
<dbReference type="SUPFAM" id="SSF88946">
    <property type="entry name" value="Sigma2 domain of RNA polymerase sigma factors"/>
    <property type="match status" value="1"/>
</dbReference>
<dbReference type="InterPro" id="IPR014284">
    <property type="entry name" value="RNA_pol_sigma-70_dom"/>
</dbReference>
<sequence>MSKGIGPRDSELIAQYRNGSEAAFDLLVDRYKSKVYTTIFLIVKDQSLAEDLLQDVFVKVVNTLNSDKYNEEGKFKPWLMRIAHNLAIDHFRKSKRYPTIMMEDGSNIFNSLQFAEENIEDRQVREEGIELVKRLIDELPETQKQVLIMRHYMDMSFQEIADQTGVSINTALGRMRYALIHLRKKMKQLNFAYDKTIYPK</sequence>
<dbReference type="GO" id="GO:0006352">
    <property type="term" value="P:DNA-templated transcription initiation"/>
    <property type="evidence" value="ECO:0007669"/>
    <property type="project" value="InterPro"/>
</dbReference>
<comment type="similarity">
    <text evidence="1">Belongs to the sigma-70 factor family. ECF subfamily.</text>
</comment>
<evidence type="ECO:0000256" key="2">
    <source>
        <dbReference type="ARBA" id="ARBA00023015"/>
    </source>
</evidence>
<dbReference type="NCBIfam" id="TIGR02937">
    <property type="entry name" value="sigma70-ECF"/>
    <property type="match status" value="1"/>
</dbReference>
<dbReference type="InterPro" id="IPR039425">
    <property type="entry name" value="RNA_pol_sigma-70-like"/>
</dbReference>
<dbReference type="Gene3D" id="1.10.1740.10">
    <property type="match status" value="1"/>
</dbReference>
<dbReference type="InterPro" id="IPR007627">
    <property type="entry name" value="RNA_pol_sigma70_r2"/>
</dbReference>
<dbReference type="GO" id="GO:0003677">
    <property type="term" value="F:DNA binding"/>
    <property type="evidence" value="ECO:0007669"/>
    <property type="project" value="UniProtKB-KW"/>
</dbReference>
<dbReference type="PANTHER" id="PTHR43133">
    <property type="entry name" value="RNA POLYMERASE ECF-TYPE SIGMA FACTO"/>
    <property type="match status" value="1"/>
</dbReference>
<dbReference type="Pfam" id="PF08281">
    <property type="entry name" value="Sigma70_r4_2"/>
    <property type="match status" value="1"/>
</dbReference>
<dbReference type="InterPro" id="IPR013325">
    <property type="entry name" value="RNA_pol_sigma_r2"/>
</dbReference>
<dbReference type="InterPro" id="IPR036388">
    <property type="entry name" value="WH-like_DNA-bd_sf"/>
</dbReference>
<evidence type="ECO:0000259" key="7">
    <source>
        <dbReference type="Pfam" id="PF08281"/>
    </source>
</evidence>
<protein>
    <submittedName>
        <fullName evidence="8">RNA polymerase, sigma subunit, ECF family</fullName>
    </submittedName>
</protein>
<keyword evidence="5" id="KW-0804">Transcription</keyword>
<keyword evidence="2" id="KW-0805">Transcription regulation</keyword>
<dbReference type="CDD" id="cd06171">
    <property type="entry name" value="Sigma70_r4"/>
    <property type="match status" value="1"/>
</dbReference>
<evidence type="ECO:0000256" key="3">
    <source>
        <dbReference type="ARBA" id="ARBA00023082"/>
    </source>
</evidence>
<evidence type="ECO:0000313" key="8">
    <source>
        <dbReference type="EMBL" id="SDD70152.1"/>
    </source>
</evidence>
<dbReference type="GO" id="GO:0016987">
    <property type="term" value="F:sigma factor activity"/>
    <property type="evidence" value="ECO:0007669"/>
    <property type="project" value="UniProtKB-KW"/>
</dbReference>
<accession>A0A1G6WW84</accession>
<dbReference type="SUPFAM" id="SSF88659">
    <property type="entry name" value="Sigma3 and sigma4 domains of RNA polymerase sigma factors"/>
    <property type="match status" value="1"/>
</dbReference>
<dbReference type="InterPro" id="IPR013324">
    <property type="entry name" value="RNA_pol_sigma_r3/r4-like"/>
</dbReference>
<keyword evidence="4" id="KW-0238">DNA-binding</keyword>
<dbReference type="RefSeq" id="WP_087941071.1">
    <property type="nucleotide sequence ID" value="NZ_FNAC01000048.1"/>
</dbReference>
<keyword evidence="3" id="KW-0731">Sigma factor</keyword>
<feature type="domain" description="RNA polymerase sigma factor 70 region 4 type 2" evidence="7">
    <location>
        <begin position="130"/>
        <end position="171"/>
    </location>
</feature>